<name>A0A151SKY0_CAJCA</name>
<dbReference type="GO" id="GO:0015074">
    <property type="term" value="P:DNA integration"/>
    <property type="evidence" value="ECO:0007669"/>
    <property type="project" value="InterPro"/>
</dbReference>
<dbReference type="AlphaFoldDB" id="A0A151SKY0"/>
<dbReference type="Proteomes" id="UP000075243">
    <property type="component" value="Chromosome 11"/>
</dbReference>
<dbReference type="Gene3D" id="3.30.420.10">
    <property type="entry name" value="Ribonuclease H-like superfamily/Ribonuclease H"/>
    <property type="match status" value="1"/>
</dbReference>
<evidence type="ECO:0000313" key="4">
    <source>
        <dbReference type="EMBL" id="KYP55409.1"/>
    </source>
</evidence>
<dbReference type="Pfam" id="PF13976">
    <property type="entry name" value="gag_pre-integrs"/>
    <property type="match status" value="1"/>
</dbReference>
<dbReference type="GO" id="GO:0003676">
    <property type="term" value="F:nucleic acid binding"/>
    <property type="evidence" value="ECO:0007669"/>
    <property type="project" value="InterPro"/>
</dbReference>
<dbReference type="GO" id="GO:0004190">
    <property type="term" value="F:aspartic-type endopeptidase activity"/>
    <property type="evidence" value="ECO:0007669"/>
    <property type="project" value="UniProtKB-KW"/>
</dbReference>
<dbReference type="Gramene" id="C.cajan_01583.t">
    <property type="protein sequence ID" value="C.cajan_01583.t"/>
    <property type="gene ID" value="C.cajan_01583"/>
</dbReference>
<keyword evidence="1" id="KW-0645">Protease</keyword>
<organism evidence="4 5">
    <name type="scientific">Cajanus cajan</name>
    <name type="common">Pigeon pea</name>
    <name type="synonym">Cajanus indicus</name>
    <dbReference type="NCBI Taxonomy" id="3821"/>
    <lineage>
        <taxon>Eukaryota</taxon>
        <taxon>Viridiplantae</taxon>
        <taxon>Streptophyta</taxon>
        <taxon>Embryophyta</taxon>
        <taxon>Tracheophyta</taxon>
        <taxon>Spermatophyta</taxon>
        <taxon>Magnoliopsida</taxon>
        <taxon>eudicotyledons</taxon>
        <taxon>Gunneridae</taxon>
        <taxon>Pentapetalae</taxon>
        <taxon>rosids</taxon>
        <taxon>fabids</taxon>
        <taxon>Fabales</taxon>
        <taxon>Fabaceae</taxon>
        <taxon>Papilionoideae</taxon>
        <taxon>50 kb inversion clade</taxon>
        <taxon>NPAAA clade</taxon>
        <taxon>indigoferoid/millettioid clade</taxon>
        <taxon>Phaseoleae</taxon>
        <taxon>Cajanus</taxon>
    </lineage>
</organism>
<evidence type="ECO:0000259" key="3">
    <source>
        <dbReference type="PROSITE" id="PS50994"/>
    </source>
</evidence>
<dbReference type="InterPro" id="IPR054722">
    <property type="entry name" value="PolX-like_BBD"/>
</dbReference>
<keyword evidence="1" id="KW-0064">Aspartyl protease</keyword>
<dbReference type="InterPro" id="IPR025724">
    <property type="entry name" value="GAG-pre-integrase_dom"/>
</dbReference>
<dbReference type="SUPFAM" id="SSF56672">
    <property type="entry name" value="DNA/RNA polymerases"/>
    <property type="match status" value="1"/>
</dbReference>
<evidence type="ECO:0000313" key="5">
    <source>
        <dbReference type="Proteomes" id="UP000075243"/>
    </source>
</evidence>
<feature type="domain" description="Integrase catalytic" evidence="3">
    <location>
        <begin position="211"/>
        <end position="377"/>
    </location>
</feature>
<evidence type="ECO:0000256" key="2">
    <source>
        <dbReference type="SAM" id="MobiDB-lite"/>
    </source>
</evidence>
<dbReference type="CDD" id="cd09272">
    <property type="entry name" value="RNase_HI_RT_Ty1"/>
    <property type="match status" value="1"/>
</dbReference>
<dbReference type="InterPro" id="IPR043502">
    <property type="entry name" value="DNA/RNA_pol_sf"/>
</dbReference>
<keyword evidence="5" id="KW-1185">Reference proteome</keyword>
<dbReference type="Pfam" id="PF22936">
    <property type="entry name" value="Pol_BBD"/>
    <property type="match status" value="1"/>
</dbReference>
<dbReference type="PROSITE" id="PS50994">
    <property type="entry name" value="INTEGRASE"/>
    <property type="match status" value="1"/>
</dbReference>
<evidence type="ECO:0000256" key="1">
    <source>
        <dbReference type="ARBA" id="ARBA00022750"/>
    </source>
</evidence>
<dbReference type="InterPro" id="IPR001584">
    <property type="entry name" value="Integrase_cat-core"/>
</dbReference>
<accession>A0A151SKY0</accession>
<sequence length="723" mass="81168">MLMALYGLPDEYSSIRDQILGSSTVPTLNSAWSTLLRVPSKFSPDIPSSAPTSDSSTLVSQHDDRQRSRKPGKSHPNSSSGPLTLFNDFLKWYEERQASNSTTSIAHTGPSFVGLTHSTSLSPWVLDSGATDHIYGNRSLFSSLSTSAYLPSITTANGYRATSHGVGRMIGTGCESHGLYHLRTSAPVGLVADSASLIHAQLGHPSLAKLQHLVPRLSKLSHFSCELCQLDKHRFQYFVNFINDYSRCTWLFLMKSRSELFSIFQSFYDEIQTQFGVSIHTFCSDNAREYLSHSFKAFMASHGILHKTFCAYTPQQNGVDERKNRHLIETTRTLLLHGHVPQSFWGDVVLTACYLINRMPSSVLNNQIPHSILFPTQPLHPLPPRVFGSTCFVHNHSHGLKQSPRAWFSRFSTVVQQFGMTRSKVDHSVFYRHSTAWCIYLIVYVDDIVLTGSDHHDISQIKQHLCHHFQTKDLEKLRYFLGIEVAQSTNGIVISQRKYALDILEKIELMSSKPIDTPMDPKAKLLPSQGEPFSDPERYKRLVGKLNYLMVTRPNISFVVSVVSQFLNSPCAGHWNAVIRILKYIKGAPGKGLLYGYNNGTQVMGYSDADWAGSPSNRRSTSGYCVFIGDNLISWKSKKQNVVARSSVEVEYRAMASATSELIWLKQLLKELGFGKVTQMALICDNQAALHIASNPIFHERTKHIEIDCHFIREKILSGDITT</sequence>
<feature type="compositionally biased region" description="Polar residues" evidence="2">
    <location>
        <begin position="49"/>
        <end position="60"/>
    </location>
</feature>
<dbReference type="InterPro" id="IPR013103">
    <property type="entry name" value="RVT_2"/>
</dbReference>
<dbReference type="InterPro" id="IPR012337">
    <property type="entry name" value="RNaseH-like_sf"/>
</dbReference>
<proteinExistence type="predicted"/>
<dbReference type="PANTHER" id="PTHR11439:SF484">
    <property type="entry name" value="REVERSE TRANSCRIPTASE TY1_COPIA-TYPE DOMAIN-CONTAINING PROTEIN"/>
    <property type="match status" value="1"/>
</dbReference>
<feature type="region of interest" description="Disordered" evidence="2">
    <location>
        <begin position="44"/>
        <end position="82"/>
    </location>
</feature>
<reference evidence="4 5" key="1">
    <citation type="journal article" date="2012" name="Nat. Biotechnol.">
        <title>Draft genome sequence of pigeonpea (Cajanus cajan), an orphan legume crop of resource-poor farmers.</title>
        <authorList>
            <person name="Varshney R.K."/>
            <person name="Chen W."/>
            <person name="Li Y."/>
            <person name="Bharti A.K."/>
            <person name="Saxena R.K."/>
            <person name="Schlueter J.A."/>
            <person name="Donoghue M.T."/>
            <person name="Azam S."/>
            <person name="Fan G."/>
            <person name="Whaley A.M."/>
            <person name="Farmer A.D."/>
            <person name="Sheridan J."/>
            <person name="Iwata A."/>
            <person name="Tuteja R."/>
            <person name="Penmetsa R.V."/>
            <person name="Wu W."/>
            <person name="Upadhyaya H.D."/>
            <person name="Yang S.P."/>
            <person name="Shah T."/>
            <person name="Saxena K.B."/>
            <person name="Michael T."/>
            <person name="McCombie W.R."/>
            <person name="Yang B."/>
            <person name="Zhang G."/>
            <person name="Yang H."/>
            <person name="Wang J."/>
            <person name="Spillane C."/>
            <person name="Cook D.R."/>
            <person name="May G.D."/>
            <person name="Xu X."/>
            <person name="Jackson S.A."/>
        </authorList>
    </citation>
    <scope>NUCLEOTIDE SEQUENCE [LARGE SCALE GENOMIC DNA]</scope>
    <source>
        <strain evidence="5">cv. Asha</strain>
    </source>
</reference>
<dbReference type="PANTHER" id="PTHR11439">
    <property type="entry name" value="GAG-POL-RELATED RETROTRANSPOSON"/>
    <property type="match status" value="1"/>
</dbReference>
<keyword evidence="1" id="KW-0378">Hydrolase</keyword>
<dbReference type="EMBL" id="CM003613">
    <property type="protein sequence ID" value="KYP55409.1"/>
    <property type="molecule type" value="Genomic_DNA"/>
</dbReference>
<gene>
    <name evidence="4" type="ORF">KK1_001621</name>
</gene>
<dbReference type="Pfam" id="PF07727">
    <property type="entry name" value="RVT_2"/>
    <property type="match status" value="1"/>
</dbReference>
<dbReference type="SUPFAM" id="SSF53098">
    <property type="entry name" value="Ribonuclease H-like"/>
    <property type="match status" value="1"/>
</dbReference>
<protein>
    <submittedName>
        <fullName evidence="4">Retrovirus-related Pol polyprotein from transposon TNT 1-94</fullName>
    </submittedName>
</protein>
<dbReference type="InterPro" id="IPR036397">
    <property type="entry name" value="RNaseH_sf"/>
</dbReference>